<dbReference type="Proteomes" id="UP000265515">
    <property type="component" value="Unassembled WGS sequence"/>
</dbReference>
<dbReference type="PANTHER" id="PTHR24209">
    <property type="entry name" value="PROTEIN DA1-RELATED 2"/>
    <property type="match status" value="1"/>
</dbReference>
<dbReference type="EMBL" id="BFEA01000016">
    <property type="protein sequence ID" value="GBG60971.1"/>
    <property type="molecule type" value="Genomic_DNA"/>
</dbReference>
<dbReference type="SUPFAM" id="SSF57716">
    <property type="entry name" value="Glucocorticoid receptor-like (DNA-binding domain)"/>
    <property type="match status" value="1"/>
</dbReference>
<sequence length="226" mass="25761">MQVFVSNGRSRKGDETSMRNYAEFSVANGDPYHTECHKRLFQPKCHVCKNYIPANMYGLIEYRSHPFWSDKYCPSHENDGTPRCCGCERLEARDAQFADLDDGRKLCLECCGTVIVDTNDAQPLITEVLNFYRTMKMPIRQNIPILLVERQALNAAQQGEKDGRHHHPETRGLCLSEEQTIRTVVRRPHSVAAAALGMMGTAYQTVRRHCEVTAILVLYGLPRFNL</sequence>
<protein>
    <recommendedName>
        <fullName evidence="1">Protein DA1-like domain-containing protein</fullName>
    </recommendedName>
</protein>
<dbReference type="AlphaFoldDB" id="A0A388JT50"/>
<evidence type="ECO:0000259" key="1">
    <source>
        <dbReference type="Pfam" id="PF12315"/>
    </source>
</evidence>
<dbReference type="Pfam" id="PF12315">
    <property type="entry name" value="DA1-like"/>
    <property type="match status" value="1"/>
</dbReference>
<dbReference type="GO" id="GO:0043130">
    <property type="term" value="F:ubiquitin binding"/>
    <property type="evidence" value="ECO:0007669"/>
    <property type="project" value="TreeGrafter"/>
</dbReference>
<proteinExistence type="predicted"/>
<gene>
    <name evidence="2" type="ORF">CBR_g18569</name>
</gene>
<dbReference type="STRING" id="69332.A0A388JT50"/>
<evidence type="ECO:0000313" key="3">
    <source>
        <dbReference type="Proteomes" id="UP000265515"/>
    </source>
</evidence>
<name>A0A388JT50_CHABU</name>
<organism evidence="2 3">
    <name type="scientific">Chara braunii</name>
    <name type="common">Braun's stonewort</name>
    <dbReference type="NCBI Taxonomy" id="69332"/>
    <lineage>
        <taxon>Eukaryota</taxon>
        <taxon>Viridiplantae</taxon>
        <taxon>Streptophyta</taxon>
        <taxon>Charophyceae</taxon>
        <taxon>Charales</taxon>
        <taxon>Characeae</taxon>
        <taxon>Chara</taxon>
    </lineage>
</organism>
<dbReference type="PANTHER" id="PTHR24209:SF7">
    <property type="entry name" value="PROTEIN DA1-RELATED 2"/>
    <property type="match status" value="1"/>
</dbReference>
<dbReference type="Gramene" id="GBG60971">
    <property type="protein sequence ID" value="GBG60971"/>
    <property type="gene ID" value="CBR_g18569"/>
</dbReference>
<dbReference type="InterPro" id="IPR022087">
    <property type="entry name" value="DA1-like_dom"/>
</dbReference>
<accession>A0A388JT50</accession>
<keyword evidence="3" id="KW-1185">Reference proteome</keyword>
<reference evidence="2 3" key="1">
    <citation type="journal article" date="2018" name="Cell">
        <title>The Chara Genome: Secondary Complexity and Implications for Plant Terrestrialization.</title>
        <authorList>
            <person name="Nishiyama T."/>
            <person name="Sakayama H."/>
            <person name="Vries J.D."/>
            <person name="Buschmann H."/>
            <person name="Saint-Marcoux D."/>
            <person name="Ullrich K.K."/>
            <person name="Haas F.B."/>
            <person name="Vanderstraeten L."/>
            <person name="Becker D."/>
            <person name="Lang D."/>
            <person name="Vosolsobe S."/>
            <person name="Rombauts S."/>
            <person name="Wilhelmsson P.K.I."/>
            <person name="Janitza P."/>
            <person name="Kern R."/>
            <person name="Heyl A."/>
            <person name="Rumpler F."/>
            <person name="Villalobos L.I.A.C."/>
            <person name="Clay J.M."/>
            <person name="Skokan R."/>
            <person name="Toyoda A."/>
            <person name="Suzuki Y."/>
            <person name="Kagoshima H."/>
            <person name="Schijlen E."/>
            <person name="Tajeshwar N."/>
            <person name="Catarino B."/>
            <person name="Hetherington A.J."/>
            <person name="Saltykova A."/>
            <person name="Bonnot C."/>
            <person name="Breuninger H."/>
            <person name="Symeonidi A."/>
            <person name="Radhakrishnan G.V."/>
            <person name="Van Nieuwerburgh F."/>
            <person name="Deforce D."/>
            <person name="Chang C."/>
            <person name="Karol K.G."/>
            <person name="Hedrich R."/>
            <person name="Ulvskov P."/>
            <person name="Glockner G."/>
            <person name="Delwiche C.F."/>
            <person name="Petrasek J."/>
            <person name="Van de Peer Y."/>
            <person name="Friml J."/>
            <person name="Beilby M."/>
            <person name="Dolan L."/>
            <person name="Kohara Y."/>
            <person name="Sugano S."/>
            <person name="Fujiyama A."/>
            <person name="Delaux P.-M."/>
            <person name="Quint M."/>
            <person name="TheiBen G."/>
            <person name="Hagemann M."/>
            <person name="Harholt J."/>
            <person name="Dunand C."/>
            <person name="Zachgo S."/>
            <person name="Langdale J."/>
            <person name="Maumus F."/>
            <person name="Straeten D.V.D."/>
            <person name="Gould S.B."/>
            <person name="Rensing S.A."/>
        </authorList>
    </citation>
    <scope>NUCLEOTIDE SEQUENCE [LARGE SCALE GENOMIC DNA]</scope>
    <source>
        <strain evidence="2 3">S276</strain>
    </source>
</reference>
<dbReference type="OrthoDB" id="25414at2759"/>
<evidence type="ECO:0000313" key="2">
    <source>
        <dbReference type="EMBL" id="GBG60971.1"/>
    </source>
</evidence>
<feature type="domain" description="Protein DA1-like" evidence="1">
    <location>
        <begin position="135"/>
        <end position="224"/>
    </location>
</feature>
<comment type="caution">
    <text evidence="2">The sequence shown here is derived from an EMBL/GenBank/DDBJ whole genome shotgun (WGS) entry which is preliminary data.</text>
</comment>
<dbReference type="InterPro" id="IPR045218">
    <property type="entry name" value="DA1-like"/>
</dbReference>